<dbReference type="PROSITE" id="PS50001">
    <property type="entry name" value="SH2"/>
    <property type="match status" value="1"/>
</dbReference>
<feature type="compositionally biased region" description="Pro residues" evidence="3">
    <location>
        <begin position="118"/>
        <end position="146"/>
    </location>
</feature>
<comment type="caution">
    <text evidence="5">The sequence shown here is derived from an EMBL/GenBank/DDBJ whole genome shotgun (WGS) entry which is preliminary data.</text>
</comment>
<dbReference type="Pfam" id="PF00017">
    <property type="entry name" value="SH2"/>
    <property type="match status" value="1"/>
</dbReference>
<accession>A0AAN9AC16</accession>
<sequence length="326" mass="35330">MHQILRKSYTLDIAINGRDNKTSVPNQQQSTGSRLPTSASAASSVSLNRQTTALSSSLSAIANKRALHSTKSNSPDRLQKPGSLNRLPTAQPQPLLPPTSRPPPPLPPVPHSLSHPSQPNPNIPPPDRAPPVPPTSRPPPPLPPVPHSLSHPSQPNPNIPPPDRAPPVPPLLGSLQNIGGGPPHGEIVRLGEGESVTLTPLYCALMDKPYFHLISRNKSKHLLEEAVEDGVFLIRPSTRSKDPLTLSLCYSRRIYNIVIRQRRDGLFALGSEKMNEVSFGTIDEVVSTHTSEPLKLQSGNRVTLTTSPPKTGHIYVTLPNTIEEKH</sequence>
<dbReference type="Gene3D" id="3.30.505.10">
    <property type="entry name" value="SH2 domain"/>
    <property type="match status" value="1"/>
</dbReference>
<dbReference type="EMBL" id="JAXCGZ010007723">
    <property type="protein sequence ID" value="KAK7078652.1"/>
    <property type="molecule type" value="Genomic_DNA"/>
</dbReference>
<feature type="compositionally biased region" description="Pro residues" evidence="3">
    <location>
        <begin position="94"/>
        <end position="110"/>
    </location>
</feature>
<dbReference type="InterPro" id="IPR051751">
    <property type="entry name" value="Immunoreceptor_sig_adapters"/>
</dbReference>
<proteinExistence type="predicted"/>
<keyword evidence="1 2" id="KW-0727">SH2 domain</keyword>
<feature type="compositionally biased region" description="Polar residues" evidence="3">
    <location>
        <begin position="22"/>
        <end position="49"/>
    </location>
</feature>
<evidence type="ECO:0000256" key="3">
    <source>
        <dbReference type="SAM" id="MobiDB-lite"/>
    </source>
</evidence>
<dbReference type="PANTHER" id="PTHR14098:SF14">
    <property type="entry name" value="SH2 DOMAIN-CONTAINING PROTEIN"/>
    <property type="match status" value="1"/>
</dbReference>
<dbReference type="AlphaFoldDB" id="A0AAN9AC16"/>
<dbReference type="InterPro" id="IPR000980">
    <property type="entry name" value="SH2"/>
</dbReference>
<feature type="compositionally biased region" description="Pro residues" evidence="3">
    <location>
        <begin position="154"/>
        <end position="170"/>
    </location>
</feature>
<gene>
    <name evidence="5" type="ORF">SK128_016970</name>
</gene>
<evidence type="ECO:0000313" key="6">
    <source>
        <dbReference type="Proteomes" id="UP001381693"/>
    </source>
</evidence>
<evidence type="ECO:0000256" key="1">
    <source>
        <dbReference type="ARBA" id="ARBA00022999"/>
    </source>
</evidence>
<protein>
    <recommendedName>
        <fullName evidence="4">SH2 domain-containing protein</fullName>
    </recommendedName>
</protein>
<reference evidence="5 6" key="1">
    <citation type="submission" date="2023-11" db="EMBL/GenBank/DDBJ databases">
        <title>Halocaridina rubra genome assembly.</title>
        <authorList>
            <person name="Smith C."/>
        </authorList>
    </citation>
    <scope>NUCLEOTIDE SEQUENCE [LARGE SCALE GENOMIC DNA]</scope>
    <source>
        <strain evidence="5">EP-1</strain>
        <tissue evidence="5">Whole</tissue>
    </source>
</reference>
<dbReference type="GO" id="GO:0005737">
    <property type="term" value="C:cytoplasm"/>
    <property type="evidence" value="ECO:0007669"/>
    <property type="project" value="UniProtKB-ARBA"/>
</dbReference>
<name>A0AAN9AC16_HALRR</name>
<evidence type="ECO:0000256" key="2">
    <source>
        <dbReference type="PROSITE-ProRule" id="PRU00191"/>
    </source>
</evidence>
<evidence type="ECO:0000313" key="5">
    <source>
        <dbReference type="EMBL" id="KAK7078652.1"/>
    </source>
</evidence>
<dbReference type="SUPFAM" id="SSF55550">
    <property type="entry name" value="SH2 domain"/>
    <property type="match status" value="1"/>
</dbReference>
<feature type="region of interest" description="Disordered" evidence="3">
    <location>
        <begin position="18"/>
        <end position="49"/>
    </location>
</feature>
<evidence type="ECO:0000259" key="4">
    <source>
        <dbReference type="PROSITE" id="PS50001"/>
    </source>
</evidence>
<dbReference type="PANTHER" id="PTHR14098">
    <property type="entry name" value="SH2 DOMAIN CONTAINING PROTEIN"/>
    <property type="match status" value="1"/>
</dbReference>
<dbReference type="Proteomes" id="UP001381693">
    <property type="component" value="Unassembled WGS sequence"/>
</dbReference>
<organism evidence="5 6">
    <name type="scientific">Halocaridina rubra</name>
    <name type="common">Hawaiian red shrimp</name>
    <dbReference type="NCBI Taxonomy" id="373956"/>
    <lineage>
        <taxon>Eukaryota</taxon>
        <taxon>Metazoa</taxon>
        <taxon>Ecdysozoa</taxon>
        <taxon>Arthropoda</taxon>
        <taxon>Crustacea</taxon>
        <taxon>Multicrustacea</taxon>
        <taxon>Malacostraca</taxon>
        <taxon>Eumalacostraca</taxon>
        <taxon>Eucarida</taxon>
        <taxon>Decapoda</taxon>
        <taxon>Pleocyemata</taxon>
        <taxon>Caridea</taxon>
        <taxon>Atyoidea</taxon>
        <taxon>Atyidae</taxon>
        <taxon>Halocaridina</taxon>
    </lineage>
</organism>
<dbReference type="GO" id="GO:0007169">
    <property type="term" value="P:cell surface receptor protein tyrosine kinase signaling pathway"/>
    <property type="evidence" value="ECO:0007669"/>
    <property type="project" value="TreeGrafter"/>
</dbReference>
<feature type="region of interest" description="Disordered" evidence="3">
    <location>
        <begin position="66"/>
        <end position="185"/>
    </location>
</feature>
<dbReference type="InterPro" id="IPR036860">
    <property type="entry name" value="SH2_dom_sf"/>
</dbReference>
<dbReference type="GO" id="GO:0035556">
    <property type="term" value="P:intracellular signal transduction"/>
    <property type="evidence" value="ECO:0007669"/>
    <property type="project" value="TreeGrafter"/>
</dbReference>
<dbReference type="SMART" id="SM00252">
    <property type="entry name" value="SH2"/>
    <property type="match status" value="1"/>
</dbReference>
<keyword evidence="6" id="KW-1185">Reference proteome</keyword>
<feature type="domain" description="SH2" evidence="4">
    <location>
        <begin position="209"/>
        <end position="306"/>
    </location>
</feature>